<feature type="compositionally biased region" description="Polar residues" evidence="1">
    <location>
        <begin position="225"/>
        <end position="237"/>
    </location>
</feature>
<feature type="compositionally biased region" description="Basic residues" evidence="1">
    <location>
        <begin position="490"/>
        <end position="499"/>
    </location>
</feature>
<proteinExistence type="predicted"/>
<reference evidence="2" key="1">
    <citation type="submission" date="2022-07" db="EMBL/GenBank/DDBJ databases">
        <title>The genome of Lyophyllum shimeji provides insight into the initial evolution of ectomycorrhizal fungal genome.</title>
        <authorList>
            <person name="Kobayashi Y."/>
            <person name="Shibata T."/>
            <person name="Hirakawa H."/>
            <person name="Shigenobu S."/>
            <person name="Nishiyama T."/>
            <person name="Yamada A."/>
            <person name="Hasebe M."/>
            <person name="Kawaguchi M."/>
        </authorList>
    </citation>
    <scope>NUCLEOTIDE SEQUENCE</scope>
    <source>
        <strain evidence="2">AT787</strain>
    </source>
</reference>
<dbReference type="EMBL" id="BRPK01000004">
    <property type="protein sequence ID" value="GLB37881.1"/>
    <property type="molecule type" value="Genomic_DNA"/>
</dbReference>
<evidence type="ECO:0000256" key="1">
    <source>
        <dbReference type="SAM" id="MobiDB-lite"/>
    </source>
</evidence>
<feature type="compositionally biased region" description="Polar residues" evidence="1">
    <location>
        <begin position="467"/>
        <end position="478"/>
    </location>
</feature>
<dbReference type="OrthoDB" id="3243413at2759"/>
<name>A0A9P3PLH5_LYOSH</name>
<dbReference type="AlphaFoldDB" id="A0A9P3PLH5"/>
<gene>
    <name evidence="2" type="ORF">LshimejAT787_0409320</name>
</gene>
<comment type="caution">
    <text evidence="2">The sequence shown here is derived from an EMBL/GenBank/DDBJ whole genome shotgun (WGS) entry which is preliminary data.</text>
</comment>
<sequence length="499" mass="53390">MVKRPKSPDAAEDEKYFTVYQPYPLNANWELPQDYITFSRWIAACIGTDPIHALHYKPSARGMVLIEVDKRYPHNERLLGEHRWSEMLKNPTDEEGGRVTQIFHCLYTTGREAQKDGWKRIHVEAAWFKDWTPTTDFQDPYPTTYWCPTPPEDKTNKPLCRPLPVAVKPPPPKVVPPVVGSENWVSAKGAAPPTTQALQGAWAAKAKKAASPANTKATAAAGKQSPRSAVSAKSPSAWNKPIIQSSPTACPPPSPCASLVSATAAPNAWSTAGSKNGSSPATTSNQAPAFPPGLVLRVPPGQSLPAPPGLTKPSTSDASSSSGSSLEAGATEKALSGLFEENVTISLSPSQDRALYGLAPEQSPELGAEAVIHPWEQTAATFEKTEWQNAAASDAGSQDLWGEETGEAKKPAVALCPYHAHTCKKGVCTWRAKQVKEEERQAALAKKKNEAATKGANGGKAGAKQGSWRQNSSASSETTGDDDGFSRVGGRNKGRRNGR</sequence>
<feature type="compositionally biased region" description="Basic and acidic residues" evidence="1">
    <location>
        <begin position="439"/>
        <end position="451"/>
    </location>
</feature>
<feature type="region of interest" description="Disordered" evidence="1">
    <location>
        <begin position="213"/>
        <end position="329"/>
    </location>
</feature>
<accession>A0A9P3PLH5</accession>
<organism evidence="2 3">
    <name type="scientific">Lyophyllum shimeji</name>
    <name type="common">Hon-shimeji</name>
    <name type="synonym">Tricholoma shimeji</name>
    <dbReference type="NCBI Taxonomy" id="47721"/>
    <lineage>
        <taxon>Eukaryota</taxon>
        <taxon>Fungi</taxon>
        <taxon>Dikarya</taxon>
        <taxon>Basidiomycota</taxon>
        <taxon>Agaricomycotina</taxon>
        <taxon>Agaricomycetes</taxon>
        <taxon>Agaricomycetidae</taxon>
        <taxon>Agaricales</taxon>
        <taxon>Tricholomatineae</taxon>
        <taxon>Lyophyllaceae</taxon>
        <taxon>Lyophyllum</taxon>
    </lineage>
</organism>
<protein>
    <submittedName>
        <fullName evidence="2">Uncharacterized protein</fullName>
    </submittedName>
</protein>
<keyword evidence="3" id="KW-1185">Reference proteome</keyword>
<feature type="region of interest" description="Disordered" evidence="1">
    <location>
        <begin position="439"/>
        <end position="499"/>
    </location>
</feature>
<feature type="compositionally biased region" description="Polar residues" evidence="1">
    <location>
        <begin position="268"/>
        <end position="287"/>
    </location>
</feature>
<evidence type="ECO:0000313" key="2">
    <source>
        <dbReference type="EMBL" id="GLB37881.1"/>
    </source>
</evidence>
<dbReference type="Proteomes" id="UP001063166">
    <property type="component" value="Unassembled WGS sequence"/>
</dbReference>
<feature type="compositionally biased region" description="Low complexity" evidence="1">
    <location>
        <begin position="213"/>
        <end position="223"/>
    </location>
</feature>
<evidence type="ECO:0000313" key="3">
    <source>
        <dbReference type="Proteomes" id="UP001063166"/>
    </source>
</evidence>
<feature type="compositionally biased region" description="Low complexity" evidence="1">
    <location>
        <begin position="314"/>
        <end position="325"/>
    </location>
</feature>